<evidence type="ECO:0000259" key="4">
    <source>
        <dbReference type="PROSITE" id="PS50972"/>
    </source>
</evidence>
<dbReference type="EMBL" id="CDRZ01000259">
    <property type="protein sequence ID" value="CEO89815.1"/>
    <property type="molecule type" value="Genomic_DNA"/>
</dbReference>
<evidence type="ECO:0000256" key="1">
    <source>
        <dbReference type="ARBA" id="ARBA00010398"/>
    </source>
</evidence>
<keyword evidence="6" id="KW-1185">Reference proteome</keyword>
<comment type="similarity">
    <text evidence="1">Belongs to the vitamin-B12 dependent methionine synthase family.</text>
</comment>
<dbReference type="OrthoDB" id="9803687at2"/>
<name>A0A0B7MIF5_9FIRM</name>
<reference evidence="6" key="1">
    <citation type="submission" date="2015-01" db="EMBL/GenBank/DDBJ databases">
        <authorList>
            <person name="Manzoor Shahid"/>
            <person name="Zubair Saima"/>
        </authorList>
    </citation>
    <scope>NUCLEOTIDE SEQUENCE [LARGE SCALE GENOMIC DNA]</scope>
    <source>
        <strain evidence="6">Sp3</strain>
    </source>
</reference>
<dbReference type="GO" id="GO:0042558">
    <property type="term" value="P:pteridine-containing compound metabolic process"/>
    <property type="evidence" value="ECO:0007669"/>
    <property type="project" value="InterPro"/>
</dbReference>
<dbReference type="Proteomes" id="UP000046155">
    <property type="component" value="Unassembled WGS sequence"/>
</dbReference>
<dbReference type="GO" id="GO:0032259">
    <property type="term" value="P:methylation"/>
    <property type="evidence" value="ECO:0007669"/>
    <property type="project" value="UniProtKB-KW"/>
</dbReference>
<dbReference type="GO" id="GO:0008705">
    <property type="term" value="F:methionine synthase activity"/>
    <property type="evidence" value="ECO:0007669"/>
    <property type="project" value="TreeGrafter"/>
</dbReference>
<dbReference type="Pfam" id="PF00809">
    <property type="entry name" value="Pterin_bind"/>
    <property type="match status" value="1"/>
</dbReference>
<keyword evidence="2 5" id="KW-0489">Methyltransferase</keyword>
<accession>A0A0B7MIF5</accession>
<evidence type="ECO:0000256" key="3">
    <source>
        <dbReference type="ARBA" id="ARBA00022679"/>
    </source>
</evidence>
<organism evidence="5 6">
    <name type="scientific">Syntrophaceticus schinkii</name>
    <dbReference type="NCBI Taxonomy" id="499207"/>
    <lineage>
        <taxon>Bacteria</taxon>
        <taxon>Bacillati</taxon>
        <taxon>Bacillota</taxon>
        <taxon>Clostridia</taxon>
        <taxon>Thermoanaerobacterales</taxon>
        <taxon>Thermoanaerobacterales Family III. Incertae Sedis</taxon>
        <taxon>Syntrophaceticus</taxon>
    </lineage>
</organism>
<dbReference type="AlphaFoldDB" id="A0A0B7MIF5"/>
<feature type="domain" description="Pterin-binding" evidence="4">
    <location>
        <begin position="3"/>
        <end position="248"/>
    </location>
</feature>
<dbReference type="InterPro" id="IPR000489">
    <property type="entry name" value="Pterin-binding_dom"/>
</dbReference>
<dbReference type="Gene3D" id="3.20.20.20">
    <property type="entry name" value="Dihydropteroate synthase-like"/>
    <property type="match status" value="1"/>
</dbReference>
<dbReference type="NCBIfam" id="NF005719">
    <property type="entry name" value="PRK07535.1"/>
    <property type="match status" value="1"/>
</dbReference>
<protein>
    <submittedName>
        <fullName evidence="5">Methyltetrahydrofolate:corrinoid/iron-sulfur protein methyltransferase AcsE</fullName>
    </submittedName>
</protein>
<dbReference type="PANTHER" id="PTHR45833:SF2">
    <property type="entry name" value="BIFUNCTIONAL HOMOCYSTEINE S-METHYLTRANSFERASE_5,10-METHYLENETETRAHYDROFOLATE REDUCTASE"/>
    <property type="match status" value="1"/>
</dbReference>
<dbReference type="GO" id="GO:0005829">
    <property type="term" value="C:cytosol"/>
    <property type="evidence" value="ECO:0007669"/>
    <property type="project" value="TreeGrafter"/>
</dbReference>
<dbReference type="PANTHER" id="PTHR45833">
    <property type="entry name" value="METHIONINE SYNTHASE"/>
    <property type="match status" value="1"/>
</dbReference>
<dbReference type="PROSITE" id="PS50972">
    <property type="entry name" value="PTERIN_BINDING"/>
    <property type="match status" value="1"/>
</dbReference>
<proteinExistence type="inferred from homology"/>
<evidence type="ECO:0000256" key="2">
    <source>
        <dbReference type="ARBA" id="ARBA00022603"/>
    </source>
</evidence>
<dbReference type="InterPro" id="IPR050554">
    <property type="entry name" value="Met_Synthase/Corrinoid"/>
</dbReference>
<dbReference type="RefSeq" id="WP_044665686.1">
    <property type="nucleotide sequence ID" value="NZ_CDRZ01000259.1"/>
</dbReference>
<gene>
    <name evidence="5" type="primary">acsE</name>
    <name evidence="5" type="ORF">SSCH_600036</name>
</gene>
<dbReference type="SUPFAM" id="SSF51717">
    <property type="entry name" value="Dihydropteroate synthetase-like"/>
    <property type="match status" value="1"/>
</dbReference>
<dbReference type="InterPro" id="IPR011005">
    <property type="entry name" value="Dihydropteroate_synth-like_sf"/>
</dbReference>
<sequence length="264" mass="28929">MAFYMIGERINGMFNDIGEAVAKFDPKPIQDWAKKQDEAGAAYLDINVGPTAVDRVKSMRWMCELVTEVSDTPIALDSTNYDAIEAGLEVCKPGALINSCPAERAKIERVFPMAKKYNAKIIALTMDKSGIPKSADMRVGFAMELVASADEFGLAPDDLFIDPLILPCNVAQDHAPEVLEALRQIRLLSDPAPHTTLGLSNVSQGTPFRPLINRIYCVMAMTCGLDSAIMDVNDDELVDAIASADMLLNEAIYCDSYAKVFRNR</sequence>
<evidence type="ECO:0000313" key="6">
    <source>
        <dbReference type="Proteomes" id="UP000046155"/>
    </source>
</evidence>
<evidence type="ECO:0000313" key="5">
    <source>
        <dbReference type="EMBL" id="CEO89815.1"/>
    </source>
</evidence>
<keyword evidence="3 5" id="KW-0808">Transferase</keyword>